<evidence type="ECO:0000256" key="7">
    <source>
        <dbReference type="PROSITE-ProRule" id="PRU01360"/>
    </source>
</evidence>
<evidence type="ECO:0000313" key="12">
    <source>
        <dbReference type="Proteomes" id="UP000308181"/>
    </source>
</evidence>
<dbReference type="Proteomes" id="UP000308181">
    <property type="component" value="Unassembled WGS sequence"/>
</dbReference>
<evidence type="ECO:0000256" key="5">
    <source>
        <dbReference type="ARBA" id="ARBA00023136"/>
    </source>
</evidence>
<evidence type="ECO:0000256" key="4">
    <source>
        <dbReference type="ARBA" id="ARBA00022692"/>
    </source>
</evidence>
<dbReference type="InterPro" id="IPR023997">
    <property type="entry name" value="TonB-dep_OMP_SusC/RagA_CS"/>
</dbReference>
<dbReference type="SUPFAM" id="SSF56935">
    <property type="entry name" value="Porins"/>
    <property type="match status" value="1"/>
</dbReference>
<dbReference type="Gene3D" id="2.170.130.10">
    <property type="entry name" value="TonB-dependent receptor, plug domain"/>
    <property type="match status" value="1"/>
</dbReference>
<accession>A0A4U1BUT5</accession>
<dbReference type="Gene3D" id="2.60.40.1120">
    <property type="entry name" value="Carboxypeptidase-like, regulatory domain"/>
    <property type="match status" value="1"/>
</dbReference>
<comment type="similarity">
    <text evidence="7">Belongs to the TonB-dependent receptor family.</text>
</comment>
<keyword evidence="4 7" id="KW-0812">Transmembrane</keyword>
<evidence type="ECO:0000256" key="6">
    <source>
        <dbReference type="ARBA" id="ARBA00023237"/>
    </source>
</evidence>
<proteinExistence type="inferred from homology"/>
<evidence type="ECO:0000259" key="10">
    <source>
        <dbReference type="Pfam" id="PF07715"/>
    </source>
</evidence>
<dbReference type="RefSeq" id="WP_136827530.1">
    <property type="nucleotide sequence ID" value="NZ_SWBP01000007.1"/>
</dbReference>
<evidence type="ECO:0000313" key="11">
    <source>
        <dbReference type="EMBL" id="TKB95774.1"/>
    </source>
</evidence>
<feature type="signal peptide" evidence="9">
    <location>
        <begin position="1"/>
        <end position="21"/>
    </location>
</feature>
<name>A0A4U1BUT5_9SPHI</name>
<dbReference type="Gene3D" id="2.40.170.20">
    <property type="entry name" value="TonB-dependent receptor, beta-barrel domain"/>
    <property type="match status" value="1"/>
</dbReference>
<comment type="caution">
    <text evidence="11">The sequence shown here is derived from an EMBL/GenBank/DDBJ whole genome shotgun (WGS) entry which is preliminary data.</text>
</comment>
<reference evidence="11 12" key="1">
    <citation type="submission" date="2019-04" db="EMBL/GenBank/DDBJ databases">
        <title>Pedobacter sp. AR-3-17 sp. nov., isolated from Arctic soil.</title>
        <authorList>
            <person name="Dahal R.H."/>
            <person name="Kim D.-U."/>
        </authorList>
    </citation>
    <scope>NUCLEOTIDE SEQUENCE [LARGE SCALE GENOMIC DNA]</scope>
    <source>
        <strain evidence="11 12">AR-3-17</strain>
    </source>
</reference>
<dbReference type="NCBIfam" id="TIGR04056">
    <property type="entry name" value="OMP_RagA_SusC"/>
    <property type="match status" value="1"/>
</dbReference>
<dbReference type="InterPro" id="IPR037066">
    <property type="entry name" value="Plug_dom_sf"/>
</dbReference>
<feature type="compositionally biased region" description="Polar residues" evidence="8">
    <location>
        <begin position="451"/>
        <end position="466"/>
    </location>
</feature>
<sequence length="980" mass="106403">MKKLLLSYVIMCFLMVSVAFAQNVNVTGKVTSAADGLPLPGVSVSVKGNTSVGTQTDANGNYKLSVPATAKTLVFRYIGFLPKEASVGTTVNMQLSEDQKLLSEVVVTGYGTQNKRSIAGSVSTIKAEEFAQVPIASFDQALQGKAPGILVQSNSGQPGAAASILIRGSGSIQGGNTPLYIVDGIEITANDFSTLNSGDFESIAVLKDAISTSQYGSRGSNGVIVITTKKGKSGATKLTYDVQYGESNLPASKLILMNTQQKLDYEIANGNPYGWSAADLAALRLIDTDWEDVLYRTGKTANHTVSASGGNEKTTFFLSGSYFDQTGTLEATALERTTGRANIDSKSGDFNFGLTSSFGYSLFTNTDENNTGIASPLNAARWANPYESPFDANGNYTEIYSGQPNGLQELLENSRNRKQFKGIGSVYLSYNAPFLKGLTLKTNLGGDFRNNENSQFTDPTTATGRAQTGGKGSYSRSGDRYFRYTATSSVNYSTTFKKDHTFSVGLFNEIVKNKIANFGFTGYGLGGAFENEAGITPGNATNGFIPAVTGNGSINALLSYFVDAKYSFKDRYFLQGSFRRDGSSRFGANKKFANFGSIGASWIVSDEDFMSSLKNSFLDELKFKVSYGSAGNQSGLLNFQSRELYGRSVYNGISGLLQTQLANPELQWERKATFNAGFEFSTFKGRFSGALEYYSSLTSDLFLDRQLSRTTGYPSLTSNIGELQNNGVEASLNVDVLRSQNFNWSVNASLTYNQNKIKKLVGDQTEIIGGGVTINRIGESINSLFLVPTAGVNPANGAQQYRKIDGSITEEYDADDRVIVGSTQVPYFGGFGTTLSYKGLSLNTFFSFVRGNKIFNNDKSNVLNPGYYYDNLAVENLREWRNPGDITDVPAFDDVYEDGTTRFVESGNFLRLRNATLSYSLPKSFLQKAKIDNVKLFIQGQNIYTWHKFQGYDPEISTGINNGAQYPALRTFTLGLNFGL</sequence>
<gene>
    <name evidence="11" type="ORF">FA046_15920</name>
</gene>
<organism evidence="11 12">
    <name type="scientific">Pedobacter cryophilus</name>
    <dbReference type="NCBI Taxonomy" id="2571271"/>
    <lineage>
        <taxon>Bacteria</taxon>
        <taxon>Pseudomonadati</taxon>
        <taxon>Bacteroidota</taxon>
        <taxon>Sphingobacteriia</taxon>
        <taxon>Sphingobacteriales</taxon>
        <taxon>Sphingobacteriaceae</taxon>
        <taxon>Pedobacter</taxon>
    </lineage>
</organism>
<protein>
    <submittedName>
        <fullName evidence="11">TonB-dependent receptor</fullName>
    </submittedName>
</protein>
<keyword evidence="9" id="KW-0732">Signal</keyword>
<dbReference type="AlphaFoldDB" id="A0A4U1BUT5"/>
<feature type="chain" id="PRO_5020699480" evidence="9">
    <location>
        <begin position="22"/>
        <end position="980"/>
    </location>
</feature>
<dbReference type="Pfam" id="PF07715">
    <property type="entry name" value="Plug"/>
    <property type="match status" value="1"/>
</dbReference>
<feature type="domain" description="TonB-dependent receptor plug" evidence="10">
    <location>
        <begin position="115"/>
        <end position="223"/>
    </location>
</feature>
<comment type="subcellular location">
    <subcellularLocation>
        <location evidence="1 7">Cell outer membrane</location>
        <topology evidence="1 7">Multi-pass membrane protein</topology>
    </subcellularLocation>
</comment>
<dbReference type="PROSITE" id="PS52016">
    <property type="entry name" value="TONB_DEPENDENT_REC_3"/>
    <property type="match status" value="1"/>
</dbReference>
<dbReference type="InterPro" id="IPR012910">
    <property type="entry name" value="Plug_dom"/>
</dbReference>
<dbReference type="InterPro" id="IPR036942">
    <property type="entry name" value="Beta-barrel_TonB_sf"/>
</dbReference>
<dbReference type="InterPro" id="IPR023996">
    <property type="entry name" value="TonB-dep_OMP_SusC/RagA"/>
</dbReference>
<dbReference type="InterPro" id="IPR039426">
    <property type="entry name" value="TonB-dep_rcpt-like"/>
</dbReference>
<evidence type="ECO:0000256" key="3">
    <source>
        <dbReference type="ARBA" id="ARBA00022452"/>
    </source>
</evidence>
<evidence type="ECO:0000256" key="9">
    <source>
        <dbReference type="SAM" id="SignalP"/>
    </source>
</evidence>
<evidence type="ECO:0000256" key="8">
    <source>
        <dbReference type="SAM" id="MobiDB-lite"/>
    </source>
</evidence>
<dbReference type="SUPFAM" id="SSF49464">
    <property type="entry name" value="Carboxypeptidase regulatory domain-like"/>
    <property type="match status" value="1"/>
</dbReference>
<dbReference type="GO" id="GO:0009279">
    <property type="term" value="C:cell outer membrane"/>
    <property type="evidence" value="ECO:0007669"/>
    <property type="project" value="UniProtKB-SubCell"/>
</dbReference>
<dbReference type="NCBIfam" id="TIGR04057">
    <property type="entry name" value="SusC_RagA_signa"/>
    <property type="match status" value="1"/>
</dbReference>
<keyword evidence="2 7" id="KW-0813">Transport</keyword>
<keyword evidence="6 7" id="KW-0998">Cell outer membrane</keyword>
<keyword evidence="3 7" id="KW-1134">Transmembrane beta strand</keyword>
<keyword evidence="5 7" id="KW-0472">Membrane</keyword>
<dbReference type="InterPro" id="IPR008969">
    <property type="entry name" value="CarboxyPept-like_regulatory"/>
</dbReference>
<keyword evidence="12" id="KW-1185">Reference proteome</keyword>
<dbReference type="Pfam" id="PF13715">
    <property type="entry name" value="CarbopepD_reg_2"/>
    <property type="match status" value="1"/>
</dbReference>
<dbReference type="EMBL" id="SWBP01000007">
    <property type="protein sequence ID" value="TKB95774.1"/>
    <property type="molecule type" value="Genomic_DNA"/>
</dbReference>
<dbReference type="OrthoDB" id="9768177at2"/>
<keyword evidence="11" id="KW-0675">Receptor</keyword>
<feature type="region of interest" description="Disordered" evidence="8">
    <location>
        <begin position="450"/>
        <end position="476"/>
    </location>
</feature>
<evidence type="ECO:0000256" key="2">
    <source>
        <dbReference type="ARBA" id="ARBA00022448"/>
    </source>
</evidence>
<evidence type="ECO:0000256" key="1">
    <source>
        <dbReference type="ARBA" id="ARBA00004571"/>
    </source>
</evidence>